<dbReference type="Proteomes" id="UP000273119">
    <property type="component" value="Unassembled WGS sequence"/>
</dbReference>
<organism evidence="14 15">
    <name type="scientific">Galactobacter caseinivorans</name>
    <dbReference type="NCBI Taxonomy" id="2676123"/>
    <lineage>
        <taxon>Bacteria</taxon>
        <taxon>Bacillati</taxon>
        <taxon>Actinomycetota</taxon>
        <taxon>Actinomycetes</taxon>
        <taxon>Micrococcales</taxon>
        <taxon>Micrococcaceae</taxon>
        <taxon>Galactobacter</taxon>
    </lineage>
</organism>
<dbReference type="PROSITE" id="PS00217">
    <property type="entry name" value="SUGAR_TRANSPORT_2"/>
    <property type="match status" value="1"/>
</dbReference>
<comment type="similarity">
    <text evidence="2">Belongs to the major facilitator superfamily. Metabolite:H+ Symporter (MHS) family (TC 2.A.1.6) family.</text>
</comment>
<keyword evidence="15" id="KW-1185">Reference proteome</keyword>
<evidence type="ECO:0000256" key="6">
    <source>
        <dbReference type="ARBA" id="ARBA00022847"/>
    </source>
</evidence>
<feature type="region of interest" description="Disordered" evidence="11">
    <location>
        <begin position="516"/>
        <end position="564"/>
    </location>
</feature>
<feature type="transmembrane region" description="Helical" evidence="12">
    <location>
        <begin position="68"/>
        <end position="86"/>
    </location>
</feature>
<dbReference type="AlphaFoldDB" id="A0A496PIK3"/>
<feature type="compositionally biased region" description="Basic and acidic residues" evidence="11">
    <location>
        <begin position="554"/>
        <end position="564"/>
    </location>
</feature>
<protein>
    <recommendedName>
        <fullName evidence="10">Putative proline/betaine transporter</fullName>
    </recommendedName>
</protein>
<feature type="transmembrane region" description="Helical" evidence="12">
    <location>
        <begin position="129"/>
        <end position="147"/>
    </location>
</feature>
<evidence type="ECO:0000256" key="3">
    <source>
        <dbReference type="ARBA" id="ARBA00022448"/>
    </source>
</evidence>
<keyword evidence="7 12" id="KW-1133">Transmembrane helix</keyword>
<evidence type="ECO:0000256" key="9">
    <source>
        <dbReference type="ARBA" id="ARBA00037295"/>
    </source>
</evidence>
<evidence type="ECO:0000313" key="14">
    <source>
        <dbReference type="EMBL" id="RKW70321.1"/>
    </source>
</evidence>
<evidence type="ECO:0000256" key="2">
    <source>
        <dbReference type="ARBA" id="ARBA00008240"/>
    </source>
</evidence>
<feature type="compositionally biased region" description="Polar residues" evidence="11">
    <location>
        <begin position="1"/>
        <end position="10"/>
    </location>
</feature>
<dbReference type="InterPro" id="IPR051084">
    <property type="entry name" value="H+-coupled_symporters"/>
</dbReference>
<dbReference type="Pfam" id="PF00083">
    <property type="entry name" value="Sugar_tr"/>
    <property type="match status" value="1"/>
</dbReference>
<gene>
    <name evidence="14" type="ORF">DWQ67_07395</name>
</gene>
<sequence>MEPKEQNLSTPDGKRDDLHPAAQQARRRFIDRLRPRRRRLKVEDVTVVDRGMLKKAISGTVVGNLMEWYDVGVYGYLAVIIGKIFMPDTVSSTAQTLFSLGVFAVTFVARPLGGIILGQLGDRVGRQKILVFTLLMMALATFGIGILPDYSVWGVAAPILLVVLKLIQGFSTGGEYAGATTFVTEYAPDKRRGFYASLLDMGSYLGFALGAAFVSVLQLTLSEDVMEGFGWRIPFLVALPLGAIALYIRSKIEDTPAFREAQEKRAEAGEAAQADAPKGVIALVKAYWRELLTAFVLVSAANTAGYALTSYMPTYLSNTLHYDPVHGNLLTLPVLLIMSACIPLTGALSDRVGRKKVLAVGAGSAIVLALPAFLFMMHGEIWSTLVGLFMLAFPVTFYVANLASSLPALFPTSSRYGGMGISYNLAVAIFGGFAPFIMEALVAMTGSSLAPGFWVMGTSVAGAVAIYFLRESARKPLPGSMPAVASPEEAVELVRTQDENPDIVLEEIFAEEYAMAGAPAGGQPGKSDLEGSGAAAPLPEDSLPDVAGSPGAAAEREPEGPESR</sequence>
<dbReference type="GO" id="GO:0005886">
    <property type="term" value="C:plasma membrane"/>
    <property type="evidence" value="ECO:0007669"/>
    <property type="project" value="UniProtKB-SubCell"/>
</dbReference>
<evidence type="ECO:0000256" key="1">
    <source>
        <dbReference type="ARBA" id="ARBA00004651"/>
    </source>
</evidence>
<feature type="transmembrane region" description="Helical" evidence="12">
    <location>
        <begin position="194"/>
        <end position="217"/>
    </location>
</feature>
<feature type="transmembrane region" description="Helical" evidence="12">
    <location>
        <begin position="421"/>
        <end position="443"/>
    </location>
</feature>
<feature type="transmembrane region" description="Helical" evidence="12">
    <location>
        <begin position="291"/>
        <end position="309"/>
    </location>
</feature>
<dbReference type="PROSITE" id="PS50850">
    <property type="entry name" value="MFS"/>
    <property type="match status" value="1"/>
</dbReference>
<keyword evidence="6" id="KW-0769">Symport</keyword>
<dbReference type="InterPro" id="IPR020846">
    <property type="entry name" value="MFS_dom"/>
</dbReference>
<evidence type="ECO:0000256" key="10">
    <source>
        <dbReference type="ARBA" id="ARBA00039918"/>
    </source>
</evidence>
<feature type="transmembrane region" description="Helical" evidence="12">
    <location>
        <begin position="98"/>
        <end position="117"/>
    </location>
</feature>
<comment type="subcellular location">
    <subcellularLocation>
        <location evidence="1">Cell membrane</location>
        <topology evidence="1">Multi-pass membrane protein</topology>
    </subcellularLocation>
</comment>
<dbReference type="PROSITE" id="PS00216">
    <property type="entry name" value="SUGAR_TRANSPORT_1"/>
    <property type="match status" value="1"/>
</dbReference>
<keyword evidence="5 12" id="KW-0812">Transmembrane</keyword>
<dbReference type="FunFam" id="1.20.1250.20:FF:000001">
    <property type="entry name" value="Dicarboxylate MFS transporter"/>
    <property type="match status" value="1"/>
</dbReference>
<feature type="transmembrane region" description="Helical" evidence="12">
    <location>
        <begin position="449"/>
        <end position="469"/>
    </location>
</feature>
<dbReference type="Gene3D" id="1.20.1250.20">
    <property type="entry name" value="MFS general substrate transporter like domains"/>
    <property type="match status" value="2"/>
</dbReference>
<dbReference type="PANTHER" id="PTHR43528">
    <property type="entry name" value="ALPHA-KETOGLUTARATE PERMEASE"/>
    <property type="match status" value="1"/>
</dbReference>
<evidence type="ECO:0000256" key="11">
    <source>
        <dbReference type="SAM" id="MobiDB-lite"/>
    </source>
</evidence>
<evidence type="ECO:0000256" key="12">
    <source>
        <dbReference type="SAM" id="Phobius"/>
    </source>
</evidence>
<name>A0A496PIK3_9MICC</name>
<dbReference type="InterPro" id="IPR036259">
    <property type="entry name" value="MFS_trans_sf"/>
</dbReference>
<feature type="domain" description="Major facilitator superfamily (MFS) profile" evidence="13">
    <location>
        <begin position="56"/>
        <end position="474"/>
    </location>
</feature>
<dbReference type="InterPro" id="IPR005829">
    <property type="entry name" value="Sugar_transporter_CS"/>
</dbReference>
<feature type="transmembrane region" description="Helical" evidence="12">
    <location>
        <begin position="357"/>
        <end position="375"/>
    </location>
</feature>
<comment type="function">
    <text evidence="9">May be a proton symporter involved in the uptake of osmolytes such as proline and glycine betaine.</text>
</comment>
<keyword evidence="4" id="KW-1003">Cell membrane</keyword>
<evidence type="ECO:0000256" key="4">
    <source>
        <dbReference type="ARBA" id="ARBA00022475"/>
    </source>
</evidence>
<dbReference type="InterPro" id="IPR005828">
    <property type="entry name" value="MFS_sugar_transport-like"/>
</dbReference>
<feature type="transmembrane region" description="Helical" evidence="12">
    <location>
        <begin position="329"/>
        <end position="348"/>
    </location>
</feature>
<evidence type="ECO:0000256" key="8">
    <source>
        <dbReference type="ARBA" id="ARBA00023136"/>
    </source>
</evidence>
<evidence type="ECO:0000259" key="13">
    <source>
        <dbReference type="PROSITE" id="PS50850"/>
    </source>
</evidence>
<evidence type="ECO:0000313" key="15">
    <source>
        <dbReference type="Proteomes" id="UP000273119"/>
    </source>
</evidence>
<dbReference type="RefSeq" id="WP_121484974.1">
    <property type="nucleotide sequence ID" value="NZ_QQXL01000004.1"/>
</dbReference>
<keyword evidence="3" id="KW-0813">Transport</keyword>
<comment type="caution">
    <text evidence="14">The sequence shown here is derived from an EMBL/GenBank/DDBJ whole genome shotgun (WGS) entry which is preliminary data.</text>
</comment>
<proteinExistence type="inferred from homology"/>
<dbReference type="PANTHER" id="PTHR43528:SF1">
    <property type="entry name" value="ALPHA-KETOGLUTARATE PERMEASE"/>
    <property type="match status" value="1"/>
</dbReference>
<dbReference type="SUPFAM" id="SSF103473">
    <property type="entry name" value="MFS general substrate transporter"/>
    <property type="match status" value="1"/>
</dbReference>
<keyword evidence="8 12" id="KW-0472">Membrane</keyword>
<reference evidence="14 15" key="1">
    <citation type="submission" date="2018-07" db="EMBL/GenBank/DDBJ databases">
        <title>Arthrobacter sp. nov., isolated from raw cow's milk with high bacterial count.</title>
        <authorList>
            <person name="Hahne J."/>
            <person name="Isele D."/>
            <person name="Lipski A."/>
        </authorList>
    </citation>
    <scope>NUCLEOTIDE SEQUENCE [LARGE SCALE GENOMIC DNA]</scope>
    <source>
        <strain evidence="14 15">JZ R-183</strain>
    </source>
</reference>
<feature type="transmembrane region" description="Helical" evidence="12">
    <location>
        <begin position="153"/>
        <end position="173"/>
    </location>
</feature>
<dbReference type="GO" id="GO:0015293">
    <property type="term" value="F:symporter activity"/>
    <property type="evidence" value="ECO:0007669"/>
    <property type="project" value="UniProtKB-KW"/>
</dbReference>
<evidence type="ECO:0000256" key="5">
    <source>
        <dbReference type="ARBA" id="ARBA00022692"/>
    </source>
</evidence>
<feature type="transmembrane region" description="Helical" evidence="12">
    <location>
        <begin position="229"/>
        <end position="248"/>
    </location>
</feature>
<accession>A0A496PIK3</accession>
<feature type="region of interest" description="Disordered" evidence="11">
    <location>
        <begin position="1"/>
        <end position="21"/>
    </location>
</feature>
<feature type="transmembrane region" description="Helical" evidence="12">
    <location>
        <begin position="381"/>
        <end position="400"/>
    </location>
</feature>
<evidence type="ECO:0000256" key="7">
    <source>
        <dbReference type="ARBA" id="ARBA00022989"/>
    </source>
</evidence>
<dbReference type="EMBL" id="QQXL01000004">
    <property type="protein sequence ID" value="RKW70321.1"/>
    <property type="molecule type" value="Genomic_DNA"/>
</dbReference>